<reference evidence="5 6" key="1">
    <citation type="submission" date="2018-08" db="EMBL/GenBank/DDBJ databases">
        <authorList>
            <person name="Laetsch R D."/>
            <person name="Stevens L."/>
            <person name="Kumar S."/>
            <person name="Blaxter L. M."/>
        </authorList>
    </citation>
    <scope>NUCLEOTIDE SEQUENCE [LARGE SCALE GENOMIC DNA]</scope>
</reference>
<dbReference type="GO" id="GO:0019789">
    <property type="term" value="F:SUMO transferase activity"/>
    <property type="evidence" value="ECO:0007669"/>
    <property type="project" value="InterPro"/>
</dbReference>
<dbReference type="STRING" id="42156.A0A3P6VC53"/>
<dbReference type="PANTHER" id="PTHR22663">
    <property type="entry name" value="RING FINGER PROTEIN NARYA-RELATED"/>
    <property type="match status" value="1"/>
</dbReference>
<keyword evidence="2" id="KW-0862">Zinc</keyword>
<evidence type="ECO:0000313" key="6">
    <source>
        <dbReference type="Proteomes" id="UP000277928"/>
    </source>
</evidence>
<protein>
    <recommendedName>
        <fullName evidence="4">RING-type domain-containing protein</fullName>
    </recommendedName>
</protein>
<dbReference type="OMA" id="CHETAPP"/>
<feature type="domain" description="RING-type" evidence="4">
    <location>
        <begin position="6"/>
        <end position="50"/>
    </location>
</feature>
<accession>A0A3P6VC53</accession>
<sequence>MGDWIHCNVCIRMPSQGNEQYPFYFTSCGHIICGKCHETAPPDHCMRCSKHANAVKINRNLRTDLQMYFRNPKELLEQYVRNLNTVLDFQSSHRQHLQKAKQEQAGCSHESMQKKAMKYVISAQLVMKQKTERERKALAEKDSLVREIEKLRHHAQKLEQMLATNSVPHNSPHSAGRSGKCMLFFKAYVPIIHNISKLVTVTQQSDVVVEMKAAEPGSSLASAERSGGGYSGRFATSTPLSDCLESGGFQLGGDNRSLSRVAAAFSRSGIEPSPIALSSTAITTPDMLGLRKRSEKLDKNWLNGKGTTPSRMFS</sequence>
<keyword evidence="6" id="KW-1185">Reference proteome</keyword>
<proteinExistence type="predicted"/>
<evidence type="ECO:0000256" key="3">
    <source>
        <dbReference type="ARBA" id="ARBA00023254"/>
    </source>
</evidence>
<evidence type="ECO:0000259" key="4">
    <source>
        <dbReference type="Pfam" id="PF14634"/>
    </source>
</evidence>
<dbReference type="GO" id="GO:0007129">
    <property type="term" value="P:homologous chromosome pairing at meiosis"/>
    <property type="evidence" value="ECO:0007669"/>
    <property type="project" value="TreeGrafter"/>
</dbReference>
<dbReference type="GO" id="GO:0008270">
    <property type="term" value="F:zinc ion binding"/>
    <property type="evidence" value="ECO:0007669"/>
    <property type="project" value="UniProtKB-KW"/>
</dbReference>
<keyword evidence="1" id="KW-0863">Zinc-finger</keyword>
<dbReference type="InterPro" id="IPR001841">
    <property type="entry name" value="Znf_RING"/>
</dbReference>
<dbReference type="Proteomes" id="UP000277928">
    <property type="component" value="Unassembled WGS sequence"/>
</dbReference>
<dbReference type="PANTHER" id="PTHR22663:SF17">
    <property type="entry name" value="RING FINGER PROTEIN NARYA-RELATED"/>
    <property type="match status" value="1"/>
</dbReference>
<dbReference type="AlphaFoldDB" id="A0A3P6VC53"/>
<gene>
    <name evidence="5" type="ORF">NLS_LOCUS8397</name>
</gene>
<dbReference type="OrthoDB" id="2535391at2759"/>
<evidence type="ECO:0000313" key="5">
    <source>
        <dbReference type="EMBL" id="VDK87901.1"/>
    </source>
</evidence>
<evidence type="ECO:0000256" key="2">
    <source>
        <dbReference type="ARBA" id="ARBA00022833"/>
    </source>
</evidence>
<dbReference type="Pfam" id="PF14634">
    <property type="entry name" value="zf-RING_5"/>
    <property type="match status" value="1"/>
</dbReference>
<evidence type="ECO:0000256" key="1">
    <source>
        <dbReference type="ARBA" id="ARBA00022771"/>
    </source>
</evidence>
<organism evidence="5 6">
    <name type="scientific">Litomosoides sigmodontis</name>
    <name type="common">Filarial nematode worm</name>
    <dbReference type="NCBI Taxonomy" id="42156"/>
    <lineage>
        <taxon>Eukaryota</taxon>
        <taxon>Metazoa</taxon>
        <taxon>Ecdysozoa</taxon>
        <taxon>Nematoda</taxon>
        <taxon>Chromadorea</taxon>
        <taxon>Rhabditida</taxon>
        <taxon>Spirurina</taxon>
        <taxon>Spiruromorpha</taxon>
        <taxon>Filarioidea</taxon>
        <taxon>Onchocercidae</taxon>
        <taxon>Litomosoides</taxon>
    </lineage>
</organism>
<dbReference type="EMBL" id="UYRX01001050">
    <property type="protein sequence ID" value="VDK87901.1"/>
    <property type="molecule type" value="Genomic_DNA"/>
</dbReference>
<dbReference type="GO" id="GO:0016925">
    <property type="term" value="P:protein sumoylation"/>
    <property type="evidence" value="ECO:0007669"/>
    <property type="project" value="TreeGrafter"/>
</dbReference>
<dbReference type="InterPro" id="IPR042123">
    <property type="entry name" value="Zip3/RNF212-like"/>
</dbReference>
<name>A0A3P6VC53_LITSI</name>
<dbReference type="GO" id="GO:0000795">
    <property type="term" value="C:synaptonemal complex"/>
    <property type="evidence" value="ECO:0007669"/>
    <property type="project" value="InterPro"/>
</dbReference>
<dbReference type="GO" id="GO:0007131">
    <property type="term" value="P:reciprocal meiotic recombination"/>
    <property type="evidence" value="ECO:0007669"/>
    <property type="project" value="InterPro"/>
</dbReference>
<keyword evidence="1" id="KW-0479">Metal-binding</keyword>
<keyword evidence="3" id="KW-0469">Meiosis</keyword>